<evidence type="ECO:0000259" key="12">
    <source>
        <dbReference type="PROSITE" id="PS51198"/>
    </source>
</evidence>
<evidence type="ECO:0000256" key="9">
    <source>
        <dbReference type="ARBA" id="ARBA00048988"/>
    </source>
</evidence>
<feature type="coiled-coil region" evidence="11">
    <location>
        <begin position="148"/>
        <end position="227"/>
    </location>
</feature>
<dbReference type="GO" id="GO:0016787">
    <property type="term" value="F:hydrolase activity"/>
    <property type="evidence" value="ECO:0007669"/>
    <property type="project" value="UniProtKB-UniRule"/>
</dbReference>
<dbReference type="RefSeq" id="WP_184748060.1">
    <property type="nucleotide sequence ID" value="NZ_JACHGJ010000008.1"/>
</dbReference>
<keyword evidence="14" id="KW-1185">Reference proteome</keyword>
<reference evidence="13 14" key="1">
    <citation type="submission" date="2020-08" db="EMBL/GenBank/DDBJ databases">
        <title>Genomic Encyclopedia of Type Strains, Phase IV (KMG-IV): sequencing the most valuable type-strain genomes for metagenomic binning, comparative biology and taxonomic classification.</title>
        <authorList>
            <person name="Goeker M."/>
        </authorList>
    </citation>
    <scope>NUCLEOTIDE SEQUENCE [LARGE SCALE GENOMIC DNA]</scope>
    <source>
        <strain evidence="13 14">DSM 2461</strain>
    </source>
</reference>
<dbReference type="InterPro" id="IPR000212">
    <property type="entry name" value="DNA_helicase_UvrD/REP"/>
</dbReference>
<dbReference type="PANTHER" id="PTHR11070:SF2">
    <property type="entry name" value="ATP-DEPENDENT DNA HELICASE SRS2"/>
    <property type="match status" value="1"/>
</dbReference>
<evidence type="ECO:0000256" key="8">
    <source>
        <dbReference type="ARBA" id="ARBA00034923"/>
    </source>
</evidence>
<sequence>MPAIERLVNLAGSDPGFYILALHSYMESYLKKEAPIDYTETGYGDFGRNIMKLGDYIGQEYEHFNSDLKCFRAIAREHRITNEVRHEFKDFTSAEATQATFLFLQFCRLCRINEGAALAQLEGTLEHWNERRSRKVEIDELRKLKWDIFRSQRENRKLLEQLEQWQAEKSEYDEMLLQMDVLNSQLALYEKKDSAAAERNKKLRDERFKLKEKLRDKEKQLEKYKSIATYSYNLKRMVAYTRTRLDYERSLIRLTNEQKEVLGRIDLESDYLIRGAAGTGKTFLLLESMRKAIIDRNESLWNDGSFVLLAYTKTLVKYNRYITKIMKLDSRTDDMIGTVDAYLNGLLRETGKGVIDYKIMQELCRRHNDQTLFEDWKQLLCEVEDFLYWNGVTREEYIDLAIDRRGMSVPLSTAKRVLVWEIKEKMEEEMLSSGRLSRGFSRSIIESCAEPGGIDTIFVDEAQDLSPQELRILKKTVRKGVILAGDLGQSLYSIQPPYSRSGLKIQGRTSFLRTNFRSTHSIHDLALRFRSGEDGDESSAFRDGPQPELFTAPETAELYTLLTRRIHFLIDVLEYDPENIFILVANSVMEKKVARMVYESGYDTINIKDDAFDFLNSGQIRISPFHSGKGLDMPVVLLFLPRLFPANEESFNGETSEKMLRNLIYVCMTRAMDMLNVFMKDEPDHPVLVDLQNAFEEVNRLSSKDI</sequence>
<keyword evidence="11" id="KW-0175">Coiled coil</keyword>
<evidence type="ECO:0000256" key="5">
    <source>
        <dbReference type="ARBA" id="ARBA00023235"/>
    </source>
</evidence>
<dbReference type="InterPro" id="IPR027417">
    <property type="entry name" value="P-loop_NTPase"/>
</dbReference>
<dbReference type="Proteomes" id="UP000587760">
    <property type="component" value="Unassembled WGS sequence"/>
</dbReference>
<dbReference type="Gene3D" id="3.40.50.300">
    <property type="entry name" value="P-loop containing nucleotide triphosphate hydrolases"/>
    <property type="match status" value="2"/>
</dbReference>
<dbReference type="GO" id="GO:0005829">
    <property type="term" value="C:cytosol"/>
    <property type="evidence" value="ECO:0007669"/>
    <property type="project" value="TreeGrafter"/>
</dbReference>
<organism evidence="13 14">
    <name type="scientific">Spirochaeta isovalerica</name>
    <dbReference type="NCBI Taxonomy" id="150"/>
    <lineage>
        <taxon>Bacteria</taxon>
        <taxon>Pseudomonadati</taxon>
        <taxon>Spirochaetota</taxon>
        <taxon>Spirochaetia</taxon>
        <taxon>Spirochaetales</taxon>
        <taxon>Spirochaetaceae</taxon>
        <taxon>Spirochaeta</taxon>
    </lineage>
</organism>
<evidence type="ECO:0000256" key="2">
    <source>
        <dbReference type="ARBA" id="ARBA00022801"/>
    </source>
</evidence>
<dbReference type="SUPFAM" id="SSF52540">
    <property type="entry name" value="P-loop containing nucleoside triphosphate hydrolases"/>
    <property type="match status" value="1"/>
</dbReference>
<dbReference type="PANTHER" id="PTHR11070">
    <property type="entry name" value="UVRD / RECB / PCRA DNA HELICASE FAMILY MEMBER"/>
    <property type="match status" value="1"/>
</dbReference>
<dbReference type="InterPro" id="IPR014017">
    <property type="entry name" value="DNA_helicase_UvrD-like_C"/>
</dbReference>
<evidence type="ECO:0000256" key="1">
    <source>
        <dbReference type="ARBA" id="ARBA00022741"/>
    </source>
</evidence>
<protein>
    <recommendedName>
        <fullName evidence="7">DNA 3'-5' helicase</fullName>
        <ecNumber evidence="7">5.6.2.4</ecNumber>
    </recommendedName>
    <alternativeName>
        <fullName evidence="8">DNA 3'-5' helicase II</fullName>
    </alternativeName>
</protein>
<dbReference type="Pfam" id="PF13361">
    <property type="entry name" value="UvrD_C"/>
    <property type="match status" value="1"/>
</dbReference>
<evidence type="ECO:0000313" key="14">
    <source>
        <dbReference type="Proteomes" id="UP000587760"/>
    </source>
</evidence>
<dbReference type="EMBL" id="JACHGJ010000008">
    <property type="protein sequence ID" value="MBB6481823.1"/>
    <property type="molecule type" value="Genomic_DNA"/>
</dbReference>
<accession>A0A841RCY9</accession>
<evidence type="ECO:0000256" key="11">
    <source>
        <dbReference type="SAM" id="Coils"/>
    </source>
</evidence>
<dbReference type="GO" id="GO:0003677">
    <property type="term" value="F:DNA binding"/>
    <property type="evidence" value="ECO:0007669"/>
    <property type="project" value="InterPro"/>
</dbReference>
<keyword evidence="5" id="KW-0413">Isomerase</keyword>
<proteinExistence type="predicted"/>
<gene>
    <name evidence="13" type="ORF">HNR50_003504</name>
</gene>
<keyword evidence="2 10" id="KW-0378">Hydrolase</keyword>
<dbReference type="AlphaFoldDB" id="A0A841RCY9"/>
<dbReference type="GO" id="GO:0005524">
    <property type="term" value="F:ATP binding"/>
    <property type="evidence" value="ECO:0007669"/>
    <property type="project" value="UniProtKB-UniRule"/>
</dbReference>
<dbReference type="GO" id="GO:0000725">
    <property type="term" value="P:recombinational repair"/>
    <property type="evidence" value="ECO:0007669"/>
    <property type="project" value="TreeGrafter"/>
</dbReference>
<comment type="catalytic activity">
    <reaction evidence="6">
        <text>Couples ATP hydrolysis with the unwinding of duplex DNA by translocating in the 3'-5' direction.</text>
        <dbReference type="EC" id="5.6.2.4"/>
    </reaction>
</comment>
<comment type="caution">
    <text evidence="13">The sequence shown here is derived from an EMBL/GenBank/DDBJ whole genome shotgun (WGS) entry which is preliminary data.</text>
</comment>
<comment type="catalytic activity">
    <reaction evidence="9">
        <text>ATP + H2O = ADP + phosphate + H(+)</text>
        <dbReference type="Rhea" id="RHEA:13065"/>
        <dbReference type="ChEBI" id="CHEBI:15377"/>
        <dbReference type="ChEBI" id="CHEBI:15378"/>
        <dbReference type="ChEBI" id="CHEBI:30616"/>
        <dbReference type="ChEBI" id="CHEBI:43474"/>
        <dbReference type="ChEBI" id="CHEBI:456216"/>
        <dbReference type="EC" id="5.6.2.4"/>
    </reaction>
</comment>
<dbReference type="GO" id="GO:0043138">
    <property type="term" value="F:3'-5' DNA helicase activity"/>
    <property type="evidence" value="ECO:0007669"/>
    <property type="project" value="UniProtKB-EC"/>
</dbReference>
<keyword evidence="3 10" id="KW-0347">Helicase</keyword>
<feature type="binding site" evidence="10">
    <location>
        <begin position="275"/>
        <end position="282"/>
    </location>
    <ligand>
        <name>ATP</name>
        <dbReference type="ChEBI" id="CHEBI:30616"/>
    </ligand>
</feature>
<feature type="domain" description="UvrD-like helicase ATP-binding" evidence="12">
    <location>
        <begin position="254"/>
        <end position="532"/>
    </location>
</feature>
<dbReference type="EC" id="5.6.2.4" evidence="7"/>
<evidence type="ECO:0000256" key="10">
    <source>
        <dbReference type="PROSITE-ProRule" id="PRU00560"/>
    </source>
</evidence>
<evidence type="ECO:0000256" key="7">
    <source>
        <dbReference type="ARBA" id="ARBA00034808"/>
    </source>
</evidence>
<keyword evidence="1 10" id="KW-0547">Nucleotide-binding</keyword>
<dbReference type="InterPro" id="IPR014016">
    <property type="entry name" value="UvrD-like_ATP-bd"/>
</dbReference>
<evidence type="ECO:0000256" key="3">
    <source>
        <dbReference type="ARBA" id="ARBA00022806"/>
    </source>
</evidence>
<name>A0A841RCY9_9SPIO</name>
<keyword evidence="4 10" id="KW-0067">ATP-binding</keyword>
<evidence type="ECO:0000313" key="13">
    <source>
        <dbReference type="EMBL" id="MBB6481823.1"/>
    </source>
</evidence>
<evidence type="ECO:0000256" key="4">
    <source>
        <dbReference type="ARBA" id="ARBA00022840"/>
    </source>
</evidence>
<evidence type="ECO:0000256" key="6">
    <source>
        <dbReference type="ARBA" id="ARBA00034617"/>
    </source>
</evidence>
<dbReference type="PROSITE" id="PS51198">
    <property type="entry name" value="UVRD_HELICASE_ATP_BIND"/>
    <property type="match status" value="1"/>
</dbReference>